<name>B6JZP8_SCHJY</name>
<proteinExistence type="inferred from homology"/>
<dbReference type="InterPro" id="IPR002642">
    <property type="entry name" value="LysoPLipase_cat_dom"/>
</dbReference>
<dbReference type="GO" id="GO:0004622">
    <property type="term" value="F:phosphatidylcholine lysophospholipase activity"/>
    <property type="evidence" value="ECO:0007669"/>
    <property type="project" value="UniProtKB-EC"/>
</dbReference>
<evidence type="ECO:0000256" key="9">
    <source>
        <dbReference type="PROSITE-ProRule" id="PRU00555"/>
    </source>
</evidence>
<evidence type="ECO:0000256" key="3">
    <source>
        <dbReference type="ARBA" id="ARBA00013274"/>
    </source>
</evidence>
<feature type="domain" description="PLA2c" evidence="11">
    <location>
        <begin position="56"/>
        <end position="592"/>
    </location>
</feature>
<dbReference type="GO" id="GO:0005783">
    <property type="term" value="C:endoplasmic reticulum"/>
    <property type="evidence" value="ECO:0000318"/>
    <property type="project" value="GO_Central"/>
</dbReference>
<feature type="signal peptide" evidence="10">
    <location>
        <begin position="1"/>
        <end position="21"/>
    </location>
</feature>
<dbReference type="Proteomes" id="UP000001744">
    <property type="component" value="Unassembled WGS sequence"/>
</dbReference>
<evidence type="ECO:0000256" key="1">
    <source>
        <dbReference type="ARBA" id="ARBA00004613"/>
    </source>
</evidence>
<dbReference type="AlphaFoldDB" id="B6JZP8"/>
<evidence type="ECO:0000256" key="2">
    <source>
        <dbReference type="ARBA" id="ARBA00008780"/>
    </source>
</evidence>
<organism evidence="12 14">
    <name type="scientific">Schizosaccharomyces japonicus (strain yFS275 / FY16936)</name>
    <name type="common">Fission yeast</name>
    <dbReference type="NCBI Taxonomy" id="402676"/>
    <lineage>
        <taxon>Eukaryota</taxon>
        <taxon>Fungi</taxon>
        <taxon>Dikarya</taxon>
        <taxon>Ascomycota</taxon>
        <taxon>Taphrinomycotina</taxon>
        <taxon>Schizosaccharomycetes</taxon>
        <taxon>Schizosaccharomycetales</taxon>
        <taxon>Schizosaccharomycetaceae</taxon>
        <taxon>Schizosaccharomyces</taxon>
    </lineage>
</organism>
<dbReference type="RefSeq" id="XP_002173309.1">
    <property type="nucleotide sequence ID" value="XM_002173273.2"/>
</dbReference>
<protein>
    <recommendedName>
        <fullName evidence="3 10">Lysophospholipase</fullName>
        <ecNumber evidence="3 10">3.1.1.5</ecNumber>
    </recommendedName>
</protein>
<evidence type="ECO:0000256" key="8">
    <source>
        <dbReference type="ARBA" id="ARBA00023180"/>
    </source>
</evidence>
<dbReference type="OrthoDB" id="4084751at2759"/>
<evidence type="ECO:0000313" key="13">
    <source>
        <dbReference type="JaponicusDB" id="SJAG_02091"/>
    </source>
</evidence>
<dbReference type="HOGENOM" id="CLU_014602_0_0_1"/>
<dbReference type="FunFam" id="3.40.1090.10:FF:000010">
    <property type="entry name" value="Lysophospholipase"/>
    <property type="match status" value="1"/>
</dbReference>
<evidence type="ECO:0000256" key="4">
    <source>
        <dbReference type="ARBA" id="ARBA00022525"/>
    </source>
</evidence>
<dbReference type="PANTHER" id="PTHR10728:SF61">
    <property type="entry name" value="LYSOPHOSPHOLIPASE 1"/>
    <property type="match status" value="1"/>
</dbReference>
<dbReference type="OMA" id="TEDANWP"/>
<keyword evidence="14" id="KW-1185">Reference proteome</keyword>
<dbReference type="PANTHER" id="PTHR10728">
    <property type="entry name" value="CYTOSOLIC PHOSPHOLIPASE A2"/>
    <property type="match status" value="1"/>
</dbReference>
<dbReference type="GeneID" id="7052026"/>
<keyword evidence="5 9" id="KW-0378">Hydrolase</keyword>
<dbReference type="Pfam" id="PF01735">
    <property type="entry name" value="PLA2_B"/>
    <property type="match status" value="1"/>
</dbReference>
<comment type="catalytic activity">
    <reaction evidence="10">
        <text>a 1-acyl-sn-glycero-3-phosphocholine + H2O = sn-glycerol 3-phosphocholine + a fatty acid + H(+)</text>
        <dbReference type="Rhea" id="RHEA:15177"/>
        <dbReference type="ChEBI" id="CHEBI:15377"/>
        <dbReference type="ChEBI" id="CHEBI:15378"/>
        <dbReference type="ChEBI" id="CHEBI:16870"/>
        <dbReference type="ChEBI" id="CHEBI:28868"/>
        <dbReference type="ChEBI" id="CHEBI:58168"/>
        <dbReference type="EC" id="3.1.1.5"/>
    </reaction>
</comment>
<dbReference type="EMBL" id="KE651168">
    <property type="protein sequence ID" value="EEB07016.1"/>
    <property type="molecule type" value="Genomic_DNA"/>
</dbReference>
<evidence type="ECO:0000256" key="6">
    <source>
        <dbReference type="ARBA" id="ARBA00022963"/>
    </source>
</evidence>
<dbReference type="SMART" id="SM00022">
    <property type="entry name" value="PLAc"/>
    <property type="match status" value="1"/>
</dbReference>
<dbReference type="eggNOG" id="KOG1325">
    <property type="taxonomic scope" value="Eukaryota"/>
</dbReference>
<gene>
    <name evidence="13" type="primary">plb1</name>
    <name evidence="12" type="ORF">SJAG_02091</name>
</gene>
<sequence length="608" mass="66700">MLKGLFVWTLYLASNLLSASAFPADGAGSIAHVLKKRDSSSKDSKKKPSYAPYYTDCPSDNIVESVSSGSIPAAERSYLSTHKSVADPAMKQYFINAGLPGINADDLVGSKGPVVGIAISGGGFRSMLTGAGALSAMDSRHNNHTVLTGLLQAASYVTGVDGGAWLLGSMAVNNFSTVNHLKEKIWRLQRDILFPKSIILYNADFYKDLVTETAEKKAAGFDISLSDYFGRVLSRPFVDPKWGAPNVSFSSIESQEWYADAEFPYPIVMATTKKPDTQLNRLNDTIIEISPSAFGTFDHGVRAFVPTEYIGTTLDNGKSDNGSCVANYDNFGLIMAIASTQFNGLMRNFNDSSTKNGRVLQDYLKGNFTEANQDIEPIPNPFKGLSSAANADGLSDSDSLYLADASESQNLGIWPLIQKGRDVDVIIAVDNSANTEYLWPDGSALVATYERALAEKDKEDSNVKGFPYIPSQESFVNLHYNDRPVFFGCDGRNTTYGNHTVTRNTPPLVVYLPNVPYIYYTNISTERLYYTEDQEKQLLTNGLIGATYNNNTYFGQCVACAVIKRTLERQNMTASPQCQECYARFCWSGVQDNTESDTTYLYDPKLAL</sequence>
<dbReference type="GO" id="GO:0005829">
    <property type="term" value="C:cytosol"/>
    <property type="evidence" value="ECO:0000318"/>
    <property type="project" value="GO_Central"/>
</dbReference>
<dbReference type="GO" id="GO:0071470">
    <property type="term" value="P:cellular response to osmotic stress"/>
    <property type="evidence" value="ECO:0007669"/>
    <property type="project" value="EnsemblFungi"/>
</dbReference>
<keyword evidence="7 9" id="KW-0443">Lipid metabolism</keyword>
<dbReference type="Gene3D" id="3.40.1090.10">
    <property type="entry name" value="Cytosolic phospholipase A2 catalytic domain"/>
    <property type="match status" value="1"/>
</dbReference>
<evidence type="ECO:0000313" key="12">
    <source>
        <dbReference type="EMBL" id="EEB07016.1"/>
    </source>
</evidence>
<dbReference type="VEuPathDB" id="FungiDB:SJAG_02091"/>
<dbReference type="GO" id="GO:0005576">
    <property type="term" value="C:extracellular region"/>
    <property type="evidence" value="ECO:0007669"/>
    <property type="project" value="UniProtKB-SubCell"/>
</dbReference>
<dbReference type="EC" id="3.1.1.5" evidence="3 10"/>
<evidence type="ECO:0000259" key="11">
    <source>
        <dbReference type="PROSITE" id="PS51210"/>
    </source>
</evidence>
<evidence type="ECO:0000256" key="5">
    <source>
        <dbReference type="ARBA" id="ARBA00022801"/>
    </source>
</evidence>
<evidence type="ECO:0000256" key="7">
    <source>
        <dbReference type="ARBA" id="ARBA00023098"/>
    </source>
</evidence>
<keyword evidence="4" id="KW-0964">Secreted</keyword>
<dbReference type="InterPro" id="IPR016035">
    <property type="entry name" value="Acyl_Trfase/lysoPLipase"/>
</dbReference>
<comment type="similarity">
    <text evidence="2 10">Belongs to the lysophospholipase family.</text>
</comment>
<dbReference type="SUPFAM" id="SSF52151">
    <property type="entry name" value="FabD/lysophospholipase-like"/>
    <property type="match status" value="1"/>
</dbReference>
<keyword evidence="10" id="KW-0732">Signal</keyword>
<feature type="chain" id="PRO_5005123649" description="Lysophospholipase" evidence="10">
    <location>
        <begin position="22"/>
        <end position="608"/>
    </location>
</feature>
<evidence type="ECO:0000313" key="14">
    <source>
        <dbReference type="Proteomes" id="UP000001744"/>
    </source>
</evidence>
<accession>B6JZP8</accession>
<dbReference type="GO" id="GO:0046475">
    <property type="term" value="P:glycerophospholipid catabolic process"/>
    <property type="evidence" value="ECO:0000318"/>
    <property type="project" value="GO_Central"/>
</dbReference>
<dbReference type="STRING" id="402676.B6JZP8"/>
<dbReference type="GO" id="GO:0004623">
    <property type="term" value="F:phospholipase A2 activity"/>
    <property type="evidence" value="ECO:0000318"/>
    <property type="project" value="GO_Central"/>
</dbReference>
<reference evidence="12 14" key="1">
    <citation type="journal article" date="2011" name="Science">
        <title>Comparative functional genomics of the fission yeasts.</title>
        <authorList>
            <person name="Rhind N."/>
            <person name="Chen Z."/>
            <person name="Yassour M."/>
            <person name="Thompson D.A."/>
            <person name="Haas B.J."/>
            <person name="Habib N."/>
            <person name="Wapinski I."/>
            <person name="Roy S."/>
            <person name="Lin M.F."/>
            <person name="Heiman D.I."/>
            <person name="Young S.K."/>
            <person name="Furuya K."/>
            <person name="Guo Y."/>
            <person name="Pidoux A."/>
            <person name="Chen H.M."/>
            <person name="Robbertse B."/>
            <person name="Goldberg J.M."/>
            <person name="Aoki K."/>
            <person name="Bayne E.H."/>
            <person name="Berlin A.M."/>
            <person name="Desjardins C.A."/>
            <person name="Dobbs E."/>
            <person name="Dukaj L."/>
            <person name="Fan L."/>
            <person name="FitzGerald M.G."/>
            <person name="French C."/>
            <person name="Gujja S."/>
            <person name="Hansen K."/>
            <person name="Keifenheim D."/>
            <person name="Levin J.Z."/>
            <person name="Mosher R.A."/>
            <person name="Mueller C.A."/>
            <person name="Pfiffner J."/>
            <person name="Priest M."/>
            <person name="Russ C."/>
            <person name="Smialowska A."/>
            <person name="Swoboda P."/>
            <person name="Sykes S.M."/>
            <person name="Vaughn M."/>
            <person name="Vengrova S."/>
            <person name="Yoder R."/>
            <person name="Zeng Q."/>
            <person name="Allshire R."/>
            <person name="Baulcombe D."/>
            <person name="Birren B.W."/>
            <person name="Brown W."/>
            <person name="Ekwall K."/>
            <person name="Kellis M."/>
            <person name="Leatherwood J."/>
            <person name="Levin H."/>
            <person name="Margalit H."/>
            <person name="Martienssen R."/>
            <person name="Nieduszynski C.A."/>
            <person name="Spatafora J.W."/>
            <person name="Friedman N."/>
            <person name="Dalgaard J.Z."/>
            <person name="Baumann P."/>
            <person name="Niki H."/>
            <person name="Regev A."/>
            <person name="Nusbaum C."/>
        </authorList>
    </citation>
    <scope>NUCLEOTIDE SEQUENCE [LARGE SCALE GENOMIC DNA]</scope>
    <source>
        <strain evidence="14">yFS275 / FY16936</strain>
    </source>
</reference>
<comment type="subcellular location">
    <subcellularLocation>
        <location evidence="1">Secreted</location>
    </subcellularLocation>
</comment>
<keyword evidence="6 9" id="KW-0442">Lipid degradation</keyword>
<dbReference type="PROSITE" id="PS51210">
    <property type="entry name" value="PLA2C"/>
    <property type="match status" value="1"/>
</dbReference>
<dbReference type="JaponicusDB" id="SJAG_02091">
    <property type="gene designation" value="plb1"/>
</dbReference>
<keyword evidence="8" id="KW-0325">Glycoprotein</keyword>
<evidence type="ECO:0000256" key="10">
    <source>
        <dbReference type="RuleBase" id="RU362103"/>
    </source>
</evidence>